<dbReference type="GO" id="GO:0000906">
    <property type="term" value="F:6,7-dimethyl-8-ribityllumazine synthase activity"/>
    <property type="evidence" value="ECO:0007669"/>
    <property type="project" value="UniProtKB-UniRule"/>
</dbReference>
<comment type="pathway">
    <text evidence="1 7">Cofactor biosynthesis; riboflavin biosynthesis; riboflavin from 2-hydroxy-3-oxobutyl phosphate and 5-amino-6-(D-ribitylamino)uracil: step 1/2.</text>
</comment>
<feature type="binding site" evidence="7">
    <location>
        <begin position="85"/>
        <end position="86"/>
    </location>
    <ligand>
        <name>(2S)-2-hydroxy-3-oxobutyl phosphate</name>
        <dbReference type="ChEBI" id="CHEBI:58830"/>
    </ligand>
</feature>
<evidence type="ECO:0000256" key="7">
    <source>
        <dbReference type="HAMAP-Rule" id="MF_00178"/>
    </source>
</evidence>
<comment type="function">
    <text evidence="7">Catalyzes the formation of 6,7-dimethyl-8-ribityllumazine by condensation of 5-amino-6-(D-ribitylamino)uracil with 3,4-dihydroxy-2-butanone 4-phosphate. This is the penultimate step in the biosynthesis of riboflavin.</text>
</comment>
<dbReference type="CDD" id="cd09209">
    <property type="entry name" value="Lumazine_synthase-I"/>
    <property type="match status" value="1"/>
</dbReference>
<feature type="binding site" evidence="7">
    <location>
        <position position="113"/>
    </location>
    <ligand>
        <name>5-amino-6-(D-ribitylamino)uracil</name>
        <dbReference type="ChEBI" id="CHEBI:15934"/>
    </ligand>
</feature>
<dbReference type="InterPro" id="IPR002180">
    <property type="entry name" value="LS/RS"/>
</dbReference>
<dbReference type="GO" id="GO:0005829">
    <property type="term" value="C:cytosol"/>
    <property type="evidence" value="ECO:0007669"/>
    <property type="project" value="TreeGrafter"/>
</dbReference>
<protein>
    <recommendedName>
        <fullName evidence="3 7">6,7-dimethyl-8-ribityllumazine synthase</fullName>
        <shortName evidence="7">DMRL synthase</shortName>
        <shortName evidence="7">LS</shortName>
        <shortName evidence="7">Lumazine synthase</shortName>
        <ecNumber evidence="3 7">2.5.1.78</ecNumber>
    </recommendedName>
</protein>
<gene>
    <name evidence="7" type="primary">ribH</name>
    <name evidence="8" type="ORF">A2Z06_02060</name>
</gene>
<dbReference type="PANTHER" id="PTHR21058:SF0">
    <property type="entry name" value="6,7-DIMETHYL-8-RIBITYLLUMAZINE SYNTHASE"/>
    <property type="match status" value="1"/>
</dbReference>
<dbReference type="InterPro" id="IPR036467">
    <property type="entry name" value="LS/RS_sf"/>
</dbReference>
<dbReference type="AlphaFoldDB" id="A0A1F5YCQ0"/>
<dbReference type="GO" id="GO:0009231">
    <property type="term" value="P:riboflavin biosynthetic process"/>
    <property type="evidence" value="ECO:0007669"/>
    <property type="project" value="UniProtKB-UniRule"/>
</dbReference>
<keyword evidence="5 7" id="KW-0808">Transferase</keyword>
<sequence>MKRIEGILNAEGLKFALVAGRFNKPTTDKLVEGAKDCLIRHGAREDDISLYLVPGSFEIPPMTARVAARPGFDAVIALGTLIRGDTPHFDLLAGEVTRSLADISLAAKIPIIFGILTTDTIEQAMERAGTKSGNKGWDAALAAIEMIDLYGKIGKK</sequence>
<evidence type="ECO:0000256" key="6">
    <source>
        <dbReference type="ARBA" id="ARBA00048785"/>
    </source>
</evidence>
<evidence type="ECO:0000256" key="2">
    <source>
        <dbReference type="ARBA" id="ARBA00007424"/>
    </source>
</evidence>
<comment type="similarity">
    <text evidence="2 7">Belongs to the DMRL synthase family.</text>
</comment>
<comment type="catalytic activity">
    <reaction evidence="6 7">
        <text>(2S)-2-hydroxy-3-oxobutyl phosphate + 5-amino-6-(D-ribitylamino)uracil = 6,7-dimethyl-8-(1-D-ribityl)lumazine + phosphate + 2 H2O + H(+)</text>
        <dbReference type="Rhea" id="RHEA:26152"/>
        <dbReference type="ChEBI" id="CHEBI:15377"/>
        <dbReference type="ChEBI" id="CHEBI:15378"/>
        <dbReference type="ChEBI" id="CHEBI:15934"/>
        <dbReference type="ChEBI" id="CHEBI:43474"/>
        <dbReference type="ChEBI" id="CHEBI:58201"/>
        <dbReference type="ChEBI" id="CHEBI:58830"/>
        <dbReference type="EC" id="2.5.1.78"/>
    </reaction>
</comment>
<dbReference type="Gene3D" id="3.40.50.960">
    <property type="entry name" value="Lumazine/riboflavin synthase"/>
    <property type="match status" value="1"/>
</dbReference>
<name>A0A1F5YCQ0_9BACT</name>
<reference evidence="8 9" key="1">
    <citation type="journal article" date="2016" name="Nat. Commun.">
        <title>Thousands of microbial genomes shed light on interconnected biogeochemical processes in an aquifer system.</title>
        <authorList>
            <person name="Anantharaman K."/>
            <person name="Brown C.T."/>
            <person name="Hug L.A."/>
            <person name="Sharon I."/>
            <person name="Castelle C.J."/>
            <person name="Probst A.J."/>
            <person name="Thomas B.C."/>
            <person name="Singh A."/>
            <person name="Wilkins M.J."/>
            <person name="Karaoz U."/>
            <person name="Brodie E.L."/>
            <person name="Williams K.H."/>
            <person name="Hubbard S.S."/>
            <person name="Banfield J.F."/>
        </authorList>
    </citation>
    <scope>NUCLEOTIDE SEQUENCE [LARGE SCALE GENOMIC DNA]</scope>
</reference>
<comment type="caution">
    <text evidence="8">The sequence shown here is derived from an EMBL/GenBank/DDBJ whole genome shotgun (WGS) entry which is preliminary data.</text>
</comment>
<keyword evidence="4 7" id="KW-0686">Riboflavin biosynthesis</keyword>
<evidence type="ECO:0000256" key="3">
    <source>
        <dbReference type="ARBA" id="ARBA00012664"/>
    </source>
</evidence>
<feature type="binding site" evidence="7">
    <location>
        <begin position="56"/>
        <end position="58"/>
    </location>
    <ligand>
        <name>5-amino-6-(D-ribitylamino)uracil</name>
        <dbReference type="ChEBI" id="CHEBI:15934"/>
    </ligand>
</feature>
<evidence type="ECO:0000313" key="8">
    <source>
        <dbReference type="EMBL" id="OGF97899.1"/>
    </source>
</evidence>
<evidence type="ECO:0000256" key="4">
    <source>
        <dbReference type="ARBA" id="ARBA00022619"/>
    </source>
</evidence>
<dbReference type="PANTHER" id="PTHR21058">
    <property type="entry name" value="6,7-DIMETHYL-8-RIBITYLLUMAZINE SYNTHASE DMRL SYNTHASE LUMAZINE SYNTHASE"/>
    <property type="match status" value="1"/>
</dbReference>
<evidence type="ECO:0000313" key="9">
    <source>
        <dbReference type="Proteomes" id="UP000179034"/>
    </source>
</evidence>
<dbReference type="HAMAP" id="MF_00178">
    <property type="entry name" value="Lumazine_synth"/>
    <property type="match status" value="1"/>
</dbReference>
<feature type="binding site" evidence="7">
    <location>
        <position position="22"/>
    </location>
    <ligand>
        <name>5-amino-6-(D-ribitylamino)uracil</name>
        <dbReference type="ChEBI" id="CHEBI:15934"/>
    </ligand>
</feature>
<dbReference type="GO" id="GO:0009349">
    <property type="term" value="C:riboflavin synthase complex"/>
    <property type="evidence" value="ECO:0007669"/>
    <property type="project" value="UniProtKB-UniRule"/>
</dbReference>
<evidence type="ECO:0000256" key="5">
    <source>
        <dbReference type="ARBA" id="ARBA00022679"/>
    </source>
</evidence>
<feature type="active site" description="Proton donor" evidence="7">
    <location>
        <position position="88"/>
    </location>
</feature>
<dbReference type="InterPro" id="IPR034964">
    <property type="entry name" value="LS"/>
</dbReference>
<dbReference type="NCBIfam" id="TIGR00114">
    <property type="entry name" value="lumazine-synth"/>
    <property type="match status" value="1"/>
</dbReference>
<feature type="binding site" evidence="7">
    <location>
        <begin position="80"/>
        <end position="82"/>
    </location>
    <ligand>
        <name>5-amino-6-(D-ribitylamino)uracil</name>
        <dbReference type="ChEBI" id="CHEBI:15934"/>
    </ligand>
</feature>
<dbReference type="Pfam" id="PF00885">
    <property type="entry name" value="DMRL_synthase"/>
    <property type="match status" value="1"/>
</dbReference>
<dbReference type="Proteomes" id="UP000179034">
    <property type="component" value="Unassembled WGS sequence"/>
</dbReference>
<organism evidence="8 9">
    <name type="scientific">Candidatus Glassbacteria bacterium RBG_16_58_8</name>
    <dbReference type="NCBI Taxonomy" id="1817866"/>
    <lineage>
        <taxon>Bacteria</taxon>
        <taxon>Candidatus Glassiibacteriota</taxon>
    </lineage>
</organism>
<dbReference type="EMBL" id="MFIW01000039">
    <property type="protein sequence ID" value="OGF97899.1"/>
    <property type="molecule type" value="Genomic_DNA"/>
</dbReference>
<dbReference type="EC" id="2.5.1.78" evidence="3 7"/>
<feature type="binding site" evidence="7">
    <location>
        <position position="127"/>
    </location>
    <ligand>
        <name>(2S)-2-hydroxy-3-oxobutyl phosphate</name>
        <dbReference type="ChEBI" id="CHEBI:58830"/>
    </ligand>
</feature>
<dbReference type="SUPFAM" id="SSF52121">
    <property type="entry name" value="Lumazine synthase"/>
    <property type="match status" value="1"/>
</dbReference>
<accession>A0A1F5YCQ0</accession>
<proteinExistence type="inferred from homology"/>
<evidence type="ECO:0000256" key="1">
    <source>
        <dbReference type="ARBA" id="ARBA00004917"/>
    </source>
</evidence>
<dbReference type="UniPathway" id="UPA00275">
    <property type="reaction ID" value="UER00404"/>
</dbReference>